<comment type="subcellular location">
    <subcellularLocation>
        <location evidence="1">Cytoplasm</location>
    </subcellularLocation>
</comment>
<protein>
    <submittedName>
        <fullName evidence="12">DNA-binding response regulator</fullName>
    </submittedName>
</protein>
<keyword evidence="6 9" id="KW-0238">DNA-binding</keyword>
<keyword evidence="3 8" id="KW-0597">Phosphoprotein</keyword>
<dbReference type="CDD" id="cd17620">
    <property type="entry name" value="REC_OmpR_KdpE-like"/>
    <property type="match status" value="1"/>
</dbReference>
<evidence type="ECO:0000256" key="3">
    <source>
        <dbReference type="ARBA" id="ARBA00022553"/>
    </source>
</evidence>
<feature type="DNA-binding region" description="OmpR/PhoB-type" evidence="9">
    <location>
        <begin position="130"/>
        <end position="231"/>
    </location>
</feature>
<name>A0A1V4AY24_9BACT</name>
<dbReference type="Gene3D" id="3.40.50.2300">
    <property type="match status" value="1"/>
</dbReference>
<dbReference type="Pfam" id="PF00486">
    <property type="entry name" value="Trans_reg_C"/>
    <property type="match status" value="1"/>
</dbReference>
<evidence type="ECO:0000256" key="8">
    <source>
        <dbReference type="PROSITE-ProRule" id="PRU00169"/>
    </source>
</evidence>
<evidence type="ECO:0000259" key="10">
    <source>
        <dbReference type="PROSITE" id="PS50110"/>
    </source>
</evidence>
<dbReference type="PROSITE" id="PS50110">
    <property type="entry name" value="RESPONSE_REGULATORY"/>
    <property type="match status" value="1"/>
</dbReference>
<evidence type="ECO:0000256" key="5">
    <source>
        <dbReference type="ARBA" id="ARBA00023015"/>
    </source>
</evidence>
<dbReference type="SUPFAM" id="SSF52172">
    <property type="entry name" value="CheY-like"/>
    <property type="match status" value="1"/>
</dbReference>
<feature type="modified residue" description="4-aspartylphosphate" evidence="8">
    <location>
        <position position="57"/>
    </location>
</feature>
<dbReference type="AlphaFoldDB" id="A0A1V4AY24"/>
<evidence type="ECO:0000256" key="9">
    <source>
        <dbReference type="PROSITE-ProRule" id="PRU01091"/>
    </source>
</evidence>
<dbReference type="EMBL" id="AYTS01000003">
    <property type="protein sequence ID" value="OOP58018.1"/>
    <property type="molecule type" value="Genomic_DNA"/>
</dbReference>
<evidence type="ECO:0000256" key="1">
    <source>
        <dbReference type="ARBA" id="ARBA00004496"/>
    </source>
</evidence>
<dbReference type="GO" id="GO:0000987">
    <property type="term" value="F:cis-regulatory region sequence-specific DNA binding"/>
    <property type="evidence" value="ECO:0007669"/>
    <property type="project" value="UniProtKB-ARBA"/>
</dbReference>
<evidence type="ECO:0000259" key="11">
    <source>
        <dbReference type="PROSITE" id="PS51755"/>
    </source>
</evidence>
<evidence type="ECO:0000313" key="13">
    <source>
        <dbReference type="Proteomes" id="UP000189681"/>
    </source>
</evidence>
<reference evidence="12 13" key="1">
    <citation type="journal article" date="2017" name="Water Res.">
        <title>Discovery and metagenomic analysis of an anammox bacterial enrichment related to Candidatus "Brocadia caroliniensis" in a full-scale glycerol-fed nitritation-denitritation separate centrate treatment process.</title>
        <authorList>
            <person name="Park H."/>
            <person name="Brotto A.C."/>
            <person name="van Loosdrecht M.C."/>
            <person name="Chandran K."/>
        </authorList>
    </citation>
    <scope>NUCLEOTIDE SEQUENCE [LARGE SCALE GENOMIC DNA]</scope>
    <source>
        <strain evidence="12">26THWARD</strain>
    </source>
</reference>
<dbReference type="InterPro" id="IPR001789">
    <property type="entry name" value="Sig_transdc_resp-reg_receiver"/>
</dbReference>
<keyword evidence="5" id="KW-0805">Transcription regulation</keyword>
<evidence type="ECO:0000256" key="6">
    <source>
        <dbReference type="ARBA" id="ARBA00023125"/>
    </source>
</evidence>
<dbReference type="SMART" id="SM00862">
    <property type="entry name" value="Trans_reg_C"/>
    <property type="match status" value="1"/>
</dbReference>
<evidence type="ECO:0000256" key="4">
    <source>
        <dbReference type="ARBA" id="ARBA00023012"/>
    </source>
</evidence>
<comment type="caution">
    <text evidence="12">The sequence shown here is derived from an EMBL/GenBank/DDBJ whole genome shotgun (WGS) entry which is preliminary data.</text>
</comment>
<organism evidence="12 13">
    <name type="scientific">Candidatus Brocadia carolinensis</name>
    <dbReference type="NCBI Taxonomy" id="1004156"/>
    <lineage>
        <taxon>Bacteria</taxon>
        <taxon>Pseudomonadati</taxon>
        <taxon>Planctomycetota</taxon>
        <taxon>Candidatus Brocadiia</taxon>
        <taxon>Candidatus Brocadiales</taxon>
        <taxon>Candidatus Brocadiaceae</taxon>
        <taxon>Candidatus Brocadia</taxon>
    </lineage>
</organism>
<dbReference type="InterPro" id="IPR039420">
    <property type="entry name" value="WalR-like"/>
</dbReference>
<keyword evidence="4" id="KW-0902">Two-component regulatory system</keyword>
<dbReference type="GO" id="GO:0000156">
    <property type="term" value="F:phosphorelay response regulator activity"/>
    <property type="evidence" value="ECO:0007669"/>
    <property type="project" value="TreeGrafter"/>
</dbReference>
<dbReference type="GO" id="GO:0042802">
    <property type="term" value="F:identical protein binding"/>
    <property type="evidence" value="ECO:0007669"/>
    <property type="project" value="UniProtKB-ARBA"/>
</dbReference>
<proteinExistence type="predicted"/>
<dbReference type="GO" id="GO:0005829">
    <property type="term" value="C:cytosol"/>
    <property type="evidence" value="ECO:0007669"/>
    <property type="project" value="TreeGrafter"/>
</dbReference>
<dbReference type="PROSITE" id="PS51755">
    <property type="entry name" value="OMPR_PHOB"/>
    <property type="match status" value="1"/>
</dbReference>
<dbReference type="InterPro" id="IPR036388">
    <property type="entry name" value="WH-like_DNA-bd_sf"/>
</dbReference>
<sequence>MAEPGKMRILIVADERTIRRFLKATLVSHGYDVFEAANGVAALKYAVSSHPDVIILDLGLPDMDGVDITRQIRERSKTPIIILSVREDESDKIAALDAGADDYLTKPFHAGEMLARIRAVMRRLLPQSEKSLFTVGKLSIDLAQHSVEVNSRPVHLTPTEYALLKVLVLNAGKIMTHGQILKEIWDKTEDVEEALHLLRVTVSNLRNKIEPDPDMPAYILTEPCVGYRLCTDI</sequence>
<evidence type="ECO:0000313" key="12">
    <source>
        <dbReference type="EMBL" id="OOP58018.1"/>
    </source>
</evidence>
<dbReference type="CDD" id="cd00383">
    <property type="entry name" value="trans_reg_C"/>
    <property type="match status" value="1"/>
</dbReference>
<dbReference type="InterPro" id="IPR011006">
    <property type="entry name" value="CheY-like_superfamily"/>
</dbReference>
<dbReference type="PANTHER" id="PTHR48111:SF50">
    <property type="entry name" value="KDP OPERON TRANSCRIPTIONAL REGULATORY PROTEIN KDPE"/>
    <property type="match status" value="1"/>
</dbReference>
<dbReference type="Gene3D" id="1.10.10.10">
    <property type="entry name" value="Winged helix-like DNA-binding domain superfamily/Winged helix DNA-binding domain"/>
    <property type="match status" value="1"/>
</dbReference>
<keyword evidence="2" id="KW-0963">Cytoplasm</keyword>
<feature type="domain" description="OmpR/PhoB-type" evidence="11">
    <location>
        <begin position="130"/>
        <end position="231"/>
    </location>
</feature>
<dbReference type="PANTHER" id="PTHR48111">
    <property type="entry name" value="REGULATOR OF RPOS"/>
    <property type="match status" value="1"/>
</dbReference>
<dbReference type="InterPro" id="IPR001867">
    <property type="entry name" value="OmpR/PhoB-type_DNA-bd"/>
</dbReference>
<dbReference type="Gene3D" id="6.10.250.690">
    <property type="match status" value="1"/>
</dbReference>
<dbReference type="GO" id="GO:0032993">
    <property type="term" value="C:protein-DNA complex"/>
    <property type="evidence" value="ECO:0007669"/>
    <property type="project" value="TreeGrafter"/>
</dbReference>
<dbReference type="Pfam" id="PF00072">
    <property type="entry name" value="Response_reg"/>
    <property type="match status" value="1"/>
</dbReference>
<evidence type="ECO:0000256" key="7">
    <source>
        <dbReference type="ARBA" id="ARBA00023163"/>
    </source>
</evidence>
<dbReference type="STRING" id="1004156.AYP45_00190"/>
<accession>A0A1V4AY24</accession>
<dbReference type="FunFam" id="3.40.50.2300:FF:000021">
    <property type="entry name" value="Two-component system response regulator KdpE"/>
    <property type="match status" value="1"/>
</dbReference>
<gene>
    <name evidence="12" type="ORF">AYP45_00190</name>
</gene>
<dbReference type="GO" id="GO:0045893">
    <property type="term" value="P:positive regulation of DNA-templated transcription"/>
    <property type="evidence" value="ECO:0007669"/>
    <property type="project" value="UniProtKB-ARBA"/>
</dbReference>
<dbReference type="Proteomes" id="UP000189681">
    <property type="component" value="Unassembled WGS sequence"/>
</dbReference>
<evidence type="ECO:0000256" key="2">
    <source>
        <dbReference type="ARBA" id="ARBA00022490"/>
    </source>
</evidence>
<keyword evidence="7" id="KW-0804">Transcription</keyword>
<dbReference type="SMART" id="SM00448">
    <property type="entry name" value="REC"/>
    <property type="match status" value="1"/>
</dbReference>
<feature type="domain" description="Response regulatory" evidence="10">
    <location>
        <begin position="8"/>
        <end position="121"/>
    </location>
</feature>